<feature type="transmembrane region" description="Helical" evidence="5">
    <location>
        <begin position="318"/>
        <end position="335"/>
    </location>
</feature>
<dbReference type="AlphaFoldDB" id="A0A4Q7IXS5"/>
<dbReference type="InterPro" id="IPR020846">
    <property type="entry name" value="MFS_dom"/>
</dbReference>
<feature type="transmembrane region" description="Helical" evidence="5">
    <location>
        <begin position="412"/>
        <end position="436"/>
    </location>
</feature>
<dbReference type="InterPro" id="IPR036259">
    <property type="entry name" value="MFS_trans_sf"/>
</dbReference>
<protein>
    <submittedName>
        <fullName evidence="7">MFS transporter</fullName>
    </submittedName>
</protein>
<evidence type="ECO:0000256" key="1">
    <source>
        <dbReference type="ARBA" id="ARBA00004651"/>
    </source>
</evidence>
<dbReference type="InterPro" id="IPR050327">
    <property type="entry name" value="Proton-linked_MCT"/>
</dbReference>
<sequence length="484" mass="49188">MTTLVIGISCFQLMCSASRTMPVDCMQYGTPCPSPVHREATMSPETRELLDCFGRRYVVGPTAEEAGGGRPRAWQLWAAVAAMAAVGVLQYGYGALAPGLLDRGWSAAEVFGLLALWTVFQAATGFPVAYLRERGRIGPRSAMLTGAVLTAAGLPALAHGSVPVALAGFSVLAGTGAGLVYATCSSTVAKWYPERSAASVSLATGAFAFGCVPFVVAFAVATGTGGLSPVLVVAGLLLAAVVAAAGLLFRDPPADWWPPKPDPREWALRRHGPAAARQFSSREALRTGALTRMCVILLCASAVSLLDVAFLATVAVELGLGLVIAAVGTCLLVGVNGTGRSLAIRVAERIGLRSTLRLVLALLGTGQVLLAGAAASGSAVLLLIAALVAGAGGGAFYPLFAELARECFGDRAGLEVNAVIYSAKALGGLAGVGAGAALAHLWGYPAVFLGAGTVALGAAALCQGLRRPGLLRVIPATPVVVREA</sequence>
<dbReference type="PANTHER" id="PTHR11360:SF304">
    <property type="entry name" value="MFS DOMAIN-CONTAINING PROTEIN"/>
    <property type="match status" value="1"/>
</dbReference>
<dbReference type="Gene3D" id="1.20.1250.20">
    <property type="entry name" value="MFS general substrate transporter like domains"/>
    <property type="match status" value="2"/>
</dbReference>
<proteinExistence type="predicted"/>
<keyword evidence="8" id="KW-1185">Reference proteome</keyword>
<feature type="transmembrane region" description="Helical" evidence="5">
    <location>
        <begin position="442"/>
        <end position="462"/>
    </location>
</feature>
<accession>A0A4Q7IXS5</accession>
<dbReference type="EMBL" id="SFCC01000021">
    <property type="protein sequence ID" value="RZQ59751.1"/>
    <property type="molecule type" value="Genomic_DNA"/>
</dbReference>
<dbReference type="SUPFAM" id="SSF103473">
    <property type="entry name" value="MFS general substrate transporter"/>
    <property type="match status" value="1"/>
</dbReference>
<feature type="transmembrane region" description="Helical" evidence="5">
    <location>
        <begin position="76"/>
        <end position="93"/>
    </location>
</feature>
<keyword evidence="2 5" id="KW-0812">Transmembrane</keyword>
<reference evidence="7 8" key="1">
    <citation type="submission" date="2019-02" db="EMBL/GenBank/DDBJ databases">
        <title>Draft genome sequence of Amycolatopsis sp. 8-3EHSu isolated from roots of Suaeda maritima.</title>
        <authorList>
            <person name="Duangmal K."/>
            <person name="Chantavorakit T."/>
        </authorList>
    </citation>
    <scope>NUCLEOTIDE SEQUENCE [LARGE SCALE GENOMIC DNA]</scope>
    <source>
        <strain evidence="7 8">8-3EHSu</strain>
    </source>
</reference>
<keyword evidence="4 5" id="KW-0472">Membrane</keyword>
<feature type="transmembrane region" description="Helical" evidence="5">
    <location>
        <begin position="196"/>
        <end position="221"/>
    </location>
</feature>
<evidence type="ECO:0000256" key="2">
    <source>
        <dbReference type="ARBA" id="ARBA00022692"/>
    </source>
</evidence>
<evidence type="ECO:0000256" key="3">
    <source>
        <dbReference type="ARBA" id="ARBA00022989"/>
    </source>
</evidence>
<dbReference type="Pfam" id="PF07690">
    <property type="entry name" value="MFS_1"/>
    <property type="match status" value="2"/>
</dbReference>
<feature type="transmembrane region" description="Helical" evidence="5">
    <location>
        <begin position="142"/>
        <end position="158"/>
    </location>
</feature>
<evidence type="ECO:0000259" key="6">
    <source>
        <dbReference type="PROSITE" id="PS50850"/>
    </source>
</evidence>
<comment type="caution">
    <text evidence="7">The sequence shown here is derived from an EMBL/GenBank/DDBJ whole genome shotgun (WGS) entry which is preliminary data.</text>
</comment>
<feature type="transmembrane region" description="Helical" evidence="5">
    <location>
        <begin position="105"/>
        <end position="130"/>
    </location>
</feature>
<name>A0A4Q7IXS5_9PSEU</name>
<organism evidence="7 8">
    <name type="scientific">Amycolatopsis suaedae</name>
    <dbReference type="NCBI Taxonomy" id="2510978"/>
    <lineage>
        <taxon>Bacteria</taxon>
        <taxon>Bacillati</taxon>
        <taxon>Actinomycetota</taxon>
        <taxon>Actinomycetes</taxon>
        <taxon>Pseudonocardiales</taxon>
        <taxon>Pseudonocardiaceae</taxon>
        <taxon>Amycolatopsis</taxon>
    </lineage>
</organism>
<dbReference type="PANTHER" id="PTHR11360">
    <property type="entry name" value="MONOCARBOXYLATE TRANSPORTER"/>
    <property type="match status" value="1"/>
</dbReference>
<comment type="subcellular location">
    <subcellularLocation>
        <location evidence="1">Cell membrane</location>
        <topology evidence="1">Multi-pass membrane protein</topology>
    </subcellularLocation>
</comment>
<dbReference type="GO" id="GO:0022857">
    <property type="term" value="F:transmembrane transporter activity"/>
    <property type="evidence" value="ECO:0007669"/>
    <property type="project" value="InterPro"/>
</dbReference>
<gene>
    <name evidence="7" type="ORF">EWH70_31985</name>
</gene>
<dbReference type="GO" id="GO:0005886">
    <property type="term" value="C:plasma membrane"/>
    <property type="evidence" value="ECO:0007669"/>
    <property type="project" value="UniProtKB-SubCell"/>
</dbReference>
<feature type="transmembrane region" description="Helical" evidence="5">
    <location>
        <begin position="289"/>
        <end position="312"/>
    </location>
</feature>
<evidence type="ECO:0000313" key="7">
    <source>
        <dbReference type="EMBL" id="RZQ59751.1"/>
    </source>
</evidence>
<dbReference type="PROSITE" id="PS50850">
    <property type="entry name" value="MFS"/>
    <property type="match status" value="1"/>
</dbReference>
<feature type="transmembrane region" description="Helical" evidence="5">
    <location>
        <begin position="164"/>
        <end position="184"/>
    </location>
</feature>
<feature type="transmembrane region" description="Helical" evidence="5">
    <location>
        <begin position="356"/>
        <end position="374"/>
    </location>
</feature>
<evidence type="ECO:0000313" key="8">
    <source>
        <dbReference type="Proteomes" id="UP000292003"/>
    </source>
</evidence>
<feature type="transmembrane region" description="Helical" evidence="5">
    <location>
        <begin position="380"/>
        <end position="400"/>
    </location>
</feature>
<dbReference type="Proteomes" id="UP000292003">
    <property type="component" value="Unassembled WGS sequence"/>
</dbReference>
<dbReference type="OrthoDB" id="3283589at2"/>
<keyword evidence="3 5" id="KW-1133">Transmembrane helix</keyword>
<dbReference type="InterPro" id="IPR011701">
    <property type="entry name" value="MFS"/>
</dbReference>
<evidence type="ECO:0000256" key="5">
    <source>
        <dbReference type="SAM" id="Phobius"/>
    </source>
</evidence>
<evidence type="ECO:0000256" key="4">
    <source>
        <dbReference type="ARBA" id="ARBA00023136"/>
    </source>
</evidence>
<feature type="transmembrane region" description="Helical" evidence="5">
    <location>
        <begin position="227"/>
        <end position="249"/>
    </location>
</feature>
<feature type="domain" description="Major facilitator superfamily (MFS) profile" evidence="6">
    <location>
        <begin position="288"/>
        <end position="484"/>
    </location>
</feature>